<organism evidence="1 2">
    <name type="scientific">Caerostris extrusa</name>
    <name type="common">Bark spider</name>
    <name type="synonym">Caerostris bankana</name>
    <dbReference type="NCBI Taxonomy" id="172846"/>
    <lineage>
        <taxon>Eukaryota</taxon>
        <taxon>Metazoa</taxon>
        <taxon>Ecdysozoa</taxon>
        <taxon>Arthropoda</taxon>
        <taxon>Chelicerata</taxon>
        <taxon>Arachnida</taxon>
        <taxon>Araneae</taxon>
        <taxon>Araneomorphae</taxon>
        <taxon>Entelegynae</taxon>
        <taxon>Araneoidea</taxon>
        <taxon>Araneidae</taxon>
        <taxon>Caerostris</taxon>
    </lineage>
</organism>
<evidence type="ECO:0000313" key="1">
    <source>
        <dbReference type="EMBL" id="GIY08227.1"/>
    </source>
</evidence>
<protein>
    <submittedName>
        <fullName evidence="1">Uncharacterized protein</fullName>
    </submittedName>
</protein>
<evidence type="ECO:0000313" key="2">
    <source>
        <dbReference type="Proteomes" id="UP001054945"/>
    </source>
</evidence>
<dbReference type="EMBL" id="BPLR01006216">
    <property type="protein sequence ID" value="GIY08227.1"/>
    <property type="molecule type" value="Genomic_DNA"/>
</dbReference>
<dbReference type="Proteomes" id="UP001054945">
    <property type="component" value="Unassembled WGS sequence"/>
</dbReference>
<proteinExistence type="predicted"/>
<accession>A0AAV4QG08</accession>
<gene>
    <name evidence="1" type="ORF">CEXT_537481</name>
</gene>
<sequence length="149" mass="17158">MPVGLSAQHFNIMLNQWPCSAVEFEFTNHKQPWELNPRRLELRALLKMLQSHFGSSRHVFIRSETGRASTLHLTEISNAKMFYASPSADVPLCSNKYGPMWKRVADSDKAQLKSPTTLVLETHVLCLNSSSYWVFAIRIVLSYEHIIYF</sequence>
<comment type="caution">
    <text evidence="1">The sequence shown here is derived from an EMBL/GenBank/DDBJ whole genome shotgun (WGS) entry which is preliminary data.</text>
</comment>
<keyword evidence="2" id="KW-1185">Reference proteome</keyword>
<dbReference type="AlphaFoldDB" id="A0AAV4QG08"/>
<name>A0AAV4QG08_CAEEX</name>
<reference evidence="1 2" key="1">
    <citation type="submission" date="2021-06" db="EMBL/GenBank/DDBJ databases">
        <title>Caerostris extrusa draft genome.</title>
        <authorList>
            <person name="Kono N."/>
            <person name="Arakawa K."/>
        </authorList>
    </citation>
    <scope>NUCLEOTIDE SEQUENCE [LARGE SCALE GENOMIC DNA]</scope>
</reference>